<evidence type="ECO:0000259" key="8">
    <source>
        <dbReference type="PROSITE" id="PS51146"/>
    </source>
</evidence>
<dbReference type="PROSITE" id="PS50162">
    <property type="entry name" value="RECA_2"/>
    <property type="match status" value="1"/>
</dbReference>
<dbReference type="PRINTS" id="PR01874">
    <property type="entry name" value="DNAREPAIRADA"/>
</dbReference>
<dbReference type="InterPro" id="IPR010624">
    <property type="entry name" value="KaiC_dom"/>
</dbReference>
<evidence type="ECO:0000313" key="9">
    <source>
        <dbReference type="EMBL" id="SDK84367.1"/>
    </source>
</evidence>
<evidence type="ECO:0000256" key="4">
    <source>
        <dbReference type="ARBA" id="ARBA00022737"/>
    </source>
</evidence>
<protein>
    <recommendedName>
        <fullName evidence="1">non-specific serine/threonine protein kinase</fullName>
        <ecNumber evidence="1">2.7.11.1</ecNumber>
    </recommendedName>
</protein>
<proteinExistence type="predicted"/>
<keyword evidence="5" id="KW-0418">Kinase</keyword>
<dbReference type="Pfam" id="PF06745">
    <property type="entry name" value="ATPase"/>
    <property type="match status" value="2"/>
</dbReference>
<keyword evidence="4" id="KW-0677">Repeat</keyword>
<evidence type="ECO:0000256" key="3">
    <source>
        <dbReference type="ARBA" id="ARBA00022679"/>
    </source>
</evidence>
<dbReference type="RefSeq" id="WP_090311181.1">
    <property type="nucleotide sequence ID" value="NZ_FNFE01000007.1"/>
</dbReference>
<dbReference type="AlphaFoldDB" id="A0A1G9F7F4"/>
<keyword evidence="3" id="KW-0808">Transferase</keyword>
<dbReference type="STRING" id="1095776.SAMN04515672_4116"/>
<accession>A0A1G9F7F4</accession>
<dbReference type="SMART" id="SM00382">
    <property type="entry name" value="AAA"/>
    <property type="match status" value="2"/>
</dbReference>
<dbReference type="PANTHER" id="PTHR42926:SF1">
    <property type="entry name" value="CIRCADIAN CLOCK OSCILLATOR PROTEIN KAIC 1"/>
    <property type="match status" value="1"/>
</dbReference>
<organism evidence="9 10">
    <name type="scientific">Natronorubrum texcoconense</name>
    <dbReference type="NCBI Taxonomy" id="1095776"/>
    <lineage>
        <taxon>Archaea</taxon>
        <taxon>Methanobacteriati</taxon>
        <taxon>Methanobacteriota</taxon>
        <taxon>Stenosarchaea group</taxon>
        <taxon>Halobacteria</taxon>
        <taxon>Halobacteriales</taxon>
        <taxon>Natrialbaceae</taxon>
        <taxon>Natronorubrum</taxon>
    </lineage>
</organism>
<keyword evidence="2" id="KW-0597">Phosphoprotein</keyword>
<evidence type="ECO:0000259" key="7">
    <source>
        <dbReference type="PROSITE" id="PS50162"/>
    </source>
</evidence>
<dbReference type="Proteomes" id="UP000198882">
    <property type="component" value="Unassembled WGS sequence"/>
</dbReference>
<feature type="domain" description="RecA family profile 1" evidence="7">
    <location>
        <begin position="247"/>
        <end position="406"/>
    </location>
</feature>
<dbReference type="OrthoDB" id="27015at2157"/>
<evidence type="ECO:0000256" key="1">
    <source>
        <dbReference type="ARBA" id="ARBA00012513"/>
    </source>
</evidence>
<evidence type="ECO:0000256" key="6">
    <source>
        <dbReference type="ARBA" id="ARBA00022801"/>
    </source>
</evidence>
<feature type="domain" description="KaiC" evidence="8">
    <location>
        <begin position="6"/>
        <end position="245"/>
    </location>
</feature>
<dbReference type="InterPro" id="IPR030665">
    <property type="entry name" value="KaiC"/>
</dbReference>
<dbReference type="PANTHER" id="PTHR42926">
    <property type="match status" value="1"/>
</dbReference>
<keyword evidence="6" id="KW-0378">Hydrolase</keyword>
<evidence type="ECO:0000256" key="5">
    <source>
        <dbReference type="ARBA" id="ARBA00022777"/>
    </source>
</evidence>
<dbReference type="EC" id="2.7.11.1" evidence="1"/>
<gene>
    <name evidence="9" type="ORF">SAMN04515672_4116</name>
</gene>
<dbReference type="GO" id="GO:0140664">
    <property type="term" value="F:ATP-dependent DNA damage sensor activity"/>
    <property type="evidence" value="ECO:0007669"/>
    <property type="project" value="InterPro"/>
</dbReference>
<dbReference type="InterPro" id="IPR051347">
    <property type="entry name" value="Circadian_clock_KaiC-rel"/>
</dbReference>
<dbReference type="PROSITE" id="PS51146">
    <property type="entry name" value="KAIC"/>
    <property type="match status" value="2"/>
</dbReference>
<name>A0A1G9F7F4_9EURY</name>
<dbReference type="InterPro" id="IPR014774">
    <property type="entry name" value="KaiC-like_dom"/>
</dbReference>
<dbReference type="SUPFAM" id="SSF52540">
    <property type="entry name" value="P-loop containing nucleoside triphosphate hydrolases"/>
    <property type="match status" value="2"/>
</dbReference>
<reference evidence="10" key="1">
    <citation type="submission" date="2016-10" db="EMBL/GenBank/DDBJ databases">
        <authorList>
            <person name="Varghese N."/>
            <person name="Submissions S."/>
        </authorList>
    </citation>
    <scope>NUCLEOTIDE SEQUENCE [LARGE SCALE GENOMIC DNA]</scope>
    <source>
        <strain evidence="10">B4,CECT 8067,JCM 17497</strain>
    </source>
</reference>
<evidence type="ECO:0000256" key="2">
    <source>
        <dbReference type="ARBA" id="ARBA00022553"/>
    </source>
</evidence>
<evidence type="ECO:0000313" key="10">
    <source>
        <dbReference type="Proteomes" id="UP000198882"/>
    </source>
</evidence>
<keyword evidence="10" id="KW-1185">Reference proteome</keyword>
<dbReference type="EMBL" id="FNFE01000007">
    <property type="protein sequence ID" value="SDK84367.1"/>
    <property type="molecule type" value="Genomic_DNA"/>
</dbReference>
<sequence length="496" mass="54715">MGSNVSSIHSGVDGVDDILRGGLVTGRMYLIQGQPGTGKTLLGMHFLEEGLEADETVLFIHSEESRGEILSNGAAVGIDISEAEFLDLGPDSEFFIEDYSYDLVNPSDIEQNRYTQDIHDAIRDIDPDRVVVDPITQLRYVEANDHQFRKRILAFMRFLKQREVTVIATATSATGQEYDSEIRSLSDGILELTRGERGRRIKAAKHRARGQIEGDHGMAIRGEGIEVFPQLIPEQADEQAKQNRRFETERVQFGIDELDDLVGGGFEQETVTFISGPTGTGKTSTGTQLLCQAAENGLQSAIYLFEEDGRTYDHRSESIGLPVRRLREEGSLAVTEVEPLTRSGEEFGHMVKQQVNEQGADIVMIDGIDGYTVSLQGQESELVRKLHALTRYLKSRGVTVLIMNEISEITGISRATSGDLSYIADNLMFLSYVEMDGSLRKVIGVLKKRTGGFEHSLREFEITSNGIHVGEPLTGLYGILQGSPRASGPANSPRTE</sequence>
<dbReference type="InterPro" id="IPR027417">
    <property type="entry name" value="P-loop_NTPase"/>
</dbReference>
<dbReference type="GO" id="GO:0006281">
    <property type="term" value="P:DNA repair"/>
    <property type="evidence" value="ECO:0007669"/>
    <property type="project" value="InterPro"/>
</dbReference>
<dbReference type="InterPro" id="IPR020588">
    <property type="entry name" value="RecA_ATP-bd"/>
</dbReference>
<dbReference type="GO" id="GO:0005524">
    <property type="term" value="F:ATP binding"/>
    <property type="evidence" value="ECO:0007669"/>
    <property type="project" value="InterPro"/>
</dbReference>
<dbReference type="PIRSF" id="PIRSF039117">
    <property type="entry name" value="KaiC"/>
    <property type="match status" value="1"/>
</dbReference>
<dbReference type="GO" id="GO:0004674">
    <property type="term" value="F:protein serine/threonine kinase activity"/>
    <property type="evidence" value="ECO:0007669"/>
    <property type="project" value="UniProtKB-EC"/>
</dbReference>
<dbReference type="GO" id="GO:0003677">
    <property type="term" value="F:DNA binding"/>
    <property type="evidence" value="ECO:0007669"/>
    <property type="project" value="InterPro"/>
</dbReference>
<dbReference type="GO" id="GO:0016787">
    <property type="term" value="F:hydrolase activity"/>
    <property type="evidence" value="ECO:0007669"/>
    <property type="project" value="UniProtKB-KW"/>
</dbReference>
<feature type="domain" description="KaiC" evidence="8">
    <location>
        <begin position="249"/>
        <end position="483"/>
    </location>
</feature>
<dbReference type="InterPro" id="IPR003593">
    <property type="entry name" value="AAA+_ATPase"/>
</dbReference>
<dbReference type="Gene3D" id="3.40.50.300">
    <property type="entry name" value="P-loop containing nucleotide triphosphate hydrolases"/>
    <property type="match status" value="2"/>
</dbReference>